<feature type="domain" description="PPM-type phosphatase" evidence="1">
    <location>
        <begin position="38"/>
        <end position="271"/>
    </location>
</feature>
<evidence type="ECO:0000313" key="3">
    <source>
        <dbReference type="Proteomes" id="UP000251800"/>
    </source>
</evidence>
<dbReference type="EMBL" id="QEQK01000017">
    <property type="protein sequence ID" value="PWN54824.1"/>
    <property type="molecule type" value="Genomic_DNA"/>
</dbReference>
<accession>A0A383XQC0</accession>
<protein>
    <recommendedName>
        <fullName evidence="1">PPM-type phosphatase domain-containing protein</fullName>
    </recommendedName>
</protein>
<dbReference type="AlphaFoldDB" id="A0A383XQC0"/>
<proteinExistence type="predicted"/>
<evidence type="ECO:0000313" key="2">
    <source>
        <dbReference type="EMBL" id="PWN54824.1"/>
    </source>
</evidence>
<sequence length="273" mass="29959">MALNRLQAALLTTANREAGNTANEDAALLNGTVHQGEVFLEATLRLASPNVIAVSDGVHSSPCADVASRTVLELLERSYRQSSAKLPARRVRDLQIELGEMLIPAWDDELEEDDDERSSRDDPRFGMTATLVGVELDEGSGTIFHIGDSKAWIVSSREARLMTTDHTIINSMIEDGLAPEASRHSSSSRYQGLDRFLVADSMHTPMRCDVVEFKFSTEQTIVLCSDGLDVVEHRSFVRRPDEALSSYVQRLVARACELGSDDNVTCIAASFST</sequence>
<dbReference type="RefSeq" id="WP_109721387.1">
    <property type="nucleotide sequence ID" value="NZ_QEQK01000017.1"/>
</dbReference>
<gene>
    <name evidence="2" type="ORF">DEH80_15270</name>
</gene>
<dbReference type="Proteomes" id="UP000251800">
    <property type="component" value="Unassembled WGS sequence"/>
</dbReference>
<organism evidence="2 3">
    <name type="scientific">Abyssibacter profundi</name>
    <dbReference type="NCBI Taxonomy" id="2182787"/>
    <lineage>
        <taxon>Bacteria</taxon>
        <taxon>Pseudomonadati</taxon>
        <taxon>Pseudomonadota</taxon>
        <taxon>Gammaproteobacteria</taxon>
        <taxon>Chromatiales</taxon>
        <taxon>Oceanococcaceae</taxon>
        <taxon>Abyssibacter</taxon>
    </lineage>
</organism>
<dbReference type="InterPro" id="IPR001932">
    <property type="entry name" value="PPM-type_phosphatase-like_dom"/>
</dbReference>
<dbReference type="PROSITE" id="PS51746">
    <property type="entry name" value="PPM_2"/>
    <property type="match status" value="1"/>
</dbReference>
<reference evidence="2 3" key="1">
    <citation type="submission" date="2018-05" db="EMBL/GenBank/DDBJ databases">
        <title>Abyssibacter profundi OUC007T gen. nov., sp. nov, a marine bacterium isolated from seawater of the Mariana Trench.</title>
        <authorList>
            <person name="Zhou S."/>
        </authorList>
    </citation>
    <scope>NUCLEOTIDE SEQUENCE [LARGE SCALE GENOMIC DNA]</scope>
    <source>
        <strain evidence="2 3">OUC007</strain>
    </source>
</reference>
<evidence type="ECO:0000259" key="1">
    <source>
        <dbReference type="PROSITE" id="PS51746"/>
    </source>
</evidence>
<dbReference type="Pfam" id="PF13672">
    <property type="entry name" value="PP2C_2"/>
    <property type="match status" value="1"/>
</dbReference>
<dbReference type="Gene3D" id="3.60.40.10">
    <property type="entry name" value="PPM-type phosphatase domain"/>
    <property type="match status" value="1"/>
</dbReference>
<comment type="caution">
    <text evidence="2">The sequence shown here is derived from an EMBL/GenBank/DDBJ whole genome shotgun (WGS) entry which is preliminary data.</text>
</comment>
<name>A0A383XQC0_9GAMM</name>
<keyword evidence="3" id="KW-1185">Reference proteome</keyword>
<dbReference type="OrthoDB" id="9801841at2"/>
<dbReference type="SUPFAM" id="SSF81606">
    <property type="entry name" value="PP2C-like"/>
    <property type="match status" value="1"/>
</dbReference>
<dbReference type="SMART" id="SM00332">
    <property type="entry name" value="PP2Cc"/>
    <property type="match status" value="1"/>
</dbReference>
<dbReference type="InterPro" id="IPR036457">
    <property type="entry name" value="PPM-type-like_dom_sf"/>
</dbReference>